<sequence>MASAHADECLAYLAAVGLAFRVLDVEDLLLGKLEPVYSHILGWIEAHGIDAVRKQDIGFLSLGGVMWTVNWRPSLPSNNTYTASSDAPGTPSSASSADSTVMYTPPGTPSPCRQKKRGCSRTV</sequence>
<evidence type="ECO:0000313" key="2">
    <source>
        <dbReference type="EMBL" id="OQN99743.1"/>
    </source>
</evidence>
<feature type="compositionally biased region" description="Polar residues" evidence="1">
    <location>
        <begin position="78"/>
        <end position="102"/>
    </location>
</feature>
<dbReference type="InParanoid" id="A0A1V8SKZ0"/>
<accession>A0A1V8SKZ0</accession>
<feature type="compositionally biased region" description="Basic residues" evidence="1">
    <location>
        <begin position="113"/>
        <end position="123"/>
    </location>
</feature>
<proteinExistence type="predicted"/>
<protein>
    <submittedName>
        <fullName evidence="2">Uncharacterized protein</fullName>
    </submittedName>
</protein>
<evidence type="ECO:0000256" key="1">
    <source>
        <dbReference type="SAM" id="MobiDB-lite"/>
    </source>
</evidence>
<reference evidence="3" key="1">
    <citation type="submission" date="2017-03" db="EMBL/GenBank/DDBJ databases">
        <title>Genomes of endolithic fungi from Antarctica.</title>
        <authorList>
            <person name="Coleine C."/>
            <person name="Masonjones S."/>
            <person name="Stajich J.E."/>
        </authorList>
    </citation>
    <scope>NUCLEOTIDE SEQUENCE [LARGE SCALE GENOMIC DNA]</scope>
    <source>
        <strain evidence="3">CCFEE 5527</strain>
    </source>
</reference>
<evidence type="ECO:0000313" key="3">
    <source>
        <dbReference type="Proteomes" id="UP000192596"/>
    </source>
</evidence>
<gene>
    <name evidence="2" type="ORF">B0A48_14513</name>
</gene>
<dbReference type="Proteomes" id="UP000192596">
    <property type="component" value="Unassembled WGS sequence"/>
</dbReference>
<dbReference type="AlphaFoldDB" id="A0A1V8SKZ0"/>
<feature type="region of interest" description="Disordered" evidence="1">
    <location>
        <begin position="78"/>
        <end position="123"/>
    </location>
</feature>
<comment type="caution">
    <text evidence="2">The sequence shown here is derived from an EMBL/GenBank/DDBJ whole genome shotgun (WGS) entry which is preliminary data.</text>
</comment>
<dbReference type="EMBL" id="NAJO01000038">
    <property type="protein sequence ID" value="OQN99743.1"/>
    <property type="molecule type" value="Genomic_DNA"/>
</dbReference>
<name>A0A1V8SKZ0_9PEZI</name>
<organism evidence="2 3">
    <name type="scientific">Cryoendolithus antarcticus</name>
    <dbReference type="NCBI Taxonomy" id="1507870"/>
    <lineage>
        <taxon>Eukaryota</taxon>
        <taxon>Fungi</taxon>
        <taxon>Dikarya</taxon>
        <taxon>Ascomycota</taxon>
        <taxon>Pezizomycotina</taxon>
        <taxon>Dothideomycetes</taxon>
        <taxon>Dothideomycetidae</taxon>
        <taxon>Cladosporiales</taxon>
        <taxon>Cladosporiaceae</taxon>
        <taxon>Cryoendolithus</taxon>
    </lineage>
</organism>
<keyword evidence="3" id="KW-1185">Reference proteome</keyword>